<dbReference type="InterPro" id="IPR051531">
    <property type="entry name" value="N-acetyltransferase"/>
</dbReference>
<proteinExistence type="predicted"/>
<dbReference type="EMBL" id="BMDG01000003">
    <property type="protein sequence ID" value="GGI06635.1"/>
    <property type="molecule type" value="Genomic_DNA"/>
</dbReference>
<evidence type="ECO:0000259" key="1">
    <source>
        <dbReference type="PROSITE" id="PS51186"/>
    </source>
</evidence>
<comment type="caution">
    <text evidence="2">The sequence shown here is derived from an EMBL/GenBank/DDBJ whole genome shotgun (WGS) entry which is preliminary data.</text>
</comment>
<dbReference type="Gene3D" id="3.40.630.30">
    <property type="match status" value="1"/>
</dbReference>
<reference evidence="3" key="1">
    <citation type="journal article" date="2019" name="Int. J. Syst. Evol. Microbiol.">
        <title>The Global Catalogue of Microorganisms (GCM) 10K type strain sequencing project: providing services to taxonomists for standard genome sequencing and annotation.</title>
        <authorList>
            <consortium name="The Broad Institute Genomics Platform"/>
            <consortium name="The Broad Institute Genome Sequencing Center for Infectious Disease"/>
            <person name="Wu L."/>
            <person name="Ma J."/>
        </authorList>
    </citation>
    <scope>NUCLEOTIDE SEQUENCE [LARGE SCALE GENOMIC DNA]</scope>
    <source>
        <strain evidence="3">CCM 8653</strain>
    </source>
</reference>
<dbReference type="Proteomes" id="UP000632535">
    <property type="component" value="Unassembled WGS sequence"/>
</dbReference>
<dbReference type="InterPro" id="IPR000182">
    <property type="entry name" value="GNAT_dom"/>
</dbReference>
<gene>
    <name evidence="2" type="ORF">GCM10007368_12150</name>
</gene>
<organism evidence="2 3">
    <name type="scientific">Isoptericola cucumis</name>
    <dbReference type="NCBI Taxonomy" id="1776856"/>
    <lineage>
        <taxon>Bacteria</taxon>
        <taxon>Bacillati</taxon>
        <taxon>Actinomycetota</taxon>
        <taxon>Actinomycetes</taxon>
        <taxon>Micrococcales</taxon>
        <taxon>Promicromonosporaceae</taxon>
        <taxon>Isoptericola</taxon>
    </lineage>
</organism>
<sequence>MFSITRAVTVGTIAYAARVNRPSATAPAHTDTDRLRLTAVHADDVDELHALHADERVWTHFPSGRHTSREQTARQAADFAADWLRDGLGYWTARRRDDGAFVGIGGVRLRPAGVLNLYYRLVPEQQGHGFAAELGRAALAAAAQHLPDVPVTAFLLEHNTASRATAEKVGLRLVWRGPDAGNPDPHAVRLVLADRELSDTVLGRLVEA</sequence>
<protein>
    <submittedName>
        <fullName evidence="2">Acetyltransferase</fullName>
    </submittedName>
</protein>
<dbReference type="InterPro" id="IPR016181">
    <property type="entry name" value="Acyl_CoA_acyltransferase"/>
</dbReference>
<name>A0ABQ2B6V4_9MICO</name>
<dbReference type="Pfam" id="PF13302">
    <property type="entry name" value="Acetyltransf_3"/>
    <property type="match status" value="1"/>
</dbReference>
<evidence type="ECO:0000313" key="2">
    <source>
        <dbReference type="EMBL" id="GGI06635.1"/>
    </source>
</evidence>
<dbReference type="PROSITE" id="PS51186">
    <property type="entry name" value="GNAT"/>
    <property type="match status" value="1"/>
</dbReference>
<accession>A0ABQ2B6V4</accession>
<dbReference type="PANTHER" id="PTHR43792">
    <property type="entry name" value="GNAT FAMILY, PUTATIVE (AFU_ORTHOLOGUE AFUA_3G00765)-RELATED-RELATED"/>
    <property type="match status" value="1"/>
</dbReference>
<feature type="domain" description="N-acetyltransferase" evidence="1">
    <location>
        <begin position="35"/>
        <end position="195"/>
    </location>
</feature>
<dbReference type="PANTHER" id="PTHR43792:SF1">
    <property type="entry name" value="N-ACETYLTRANSFERASE DOMAIN-CONTAINING PROTEIN"/>
    <property type="match status" value="1"/>
</dbReference>
<keyword evidence="3" id="KW-1185">Reference proteome</keyword>
<evidence type="ECO:0000313" key="3">
    <source>
        <dbReference type="Proteomes" id="UP000632535"/>
    </source>
</evidence>
<dbReference type="SUPFAM" id="SSF55729">
    <property type="entry name" value="Acyl-CoA N-acyltransferases (Nat)"/>
    <property type="match status" value="1"/>
</dbReference>